<dbReference type="RefSeq" id="WP_155308950.1">
    <property type="nucleotide sequence ID" value="NZ_AP021879.1"/>
</dbReference>
<evidence type="ECO:0000313" key="2">
    <source>
        <dbReference type="EMBL" id="BBO87500.1"/>
    </source>
</evidence>
<dbReference type="GO" id="GO:0003676">
    <property type="term" value="F:nucleic acid binding"/>
    <property type="evidence" value="ECO:0007669"/>
    <property type="project" value="InterPro"/>
</dbReference>
<name>A0A5K8A5H7_9BACT</name>
<sequence length="235" mass="26629">MRPVIRGNHPTDGQGNDIVFNHYSKSRGPLIGRIGEYCSYCEMHLDSSLAVEHVKPKKHNPEEELHWDNFLLSCTNCNSTKGQEDVDLNEYLWPDTDNTFYALQYEEGGLVSPSDRLNGNPALKQKAQDTITLTGLDKQPVNAPAASDRRWINRREAWDIAVESKSDLVNNDTPEMRRQIIRSATARGYWSIWMTVFEDDADMRRRLIEGFPGTCNACFDANNGYAPVSREGGQC</sequence>
<reference evidence="2 3" key="1">
    <citation type="submission" date="2019-11" db="EMBL/GenBank/DDBJ databases">
        <title>Comparative genomics of hydrocarbon-degrading Desulfosarcina strains.</title>
        <authorList>
            <person name="Watanabe M."/>
            <person name="Kojima H."/>
            <person name="Fukui M."/>
        </authorList>
    </citation>
    <scope>NUCLEOTIDE SEQUENCE [LARGE SCALE GENOMIC DNA]</scope>
    <source>
        <strain evidence="3">oXyS1</strain>
    </source>
</reference>
<dbReference type="CDD" id="cd00085">
    <property type="entry name" value="HNHc"/>
    <property type="match status" value="1"/>
</dbReference>
<evidence type="ECO:0000313" key="3">
    <source>
        <dbReference type="Proteomes" id="UP000422108"/>
    </source>
</evidence>
<dbReference type="Proteomes" id="UP000422108">
    <property type="component" value="Chromosome"/>
</dbReference>
<protein>
    <recommendedName>
        <fullName evidence="1">HNH nuclease domain-containing protein</fullName>
    </recommendedName>
</protein>
<accession>A0A5K8A5H7</accession>
<dbReference type="Pfam" id="PF01844">
    <property type="entry name" value="HNH"/>
    <property type="match status" value="1"/>
</dbReference>
<evidence type="ECO:0000259" key="1">
    <source>
        <dbReference type="SMART" id="SM00507"/>
    </source>
</evidence>
<dbReference type="EMBL" id="AP021879">
    <property type="protein sequence ID" value="BBO87500.1"/>
    <property type="molecule type" value="Genomic_DNA"/>
</dbReference>
<gene>
    <name evidence="2" type="ORF">DSCOOX_06800</name>
</gene>
<organism evidence="2 3">
    <name type="scientific">Desulfosarcina ovata subsp. ovata</name>
    <dbReference type="NCBI Taxonomy" id="2752305"/>
    <lineage>
        <taxon>Bacteria</taxon>
        <taxon>Pseudomonadati</taxon>
        <taxon>Thermodesulfobacteriota</taxon>
        <taxon>Desulfobacteria</taxon>
        <taxon>Desulfobacterales</taxon>
        <taxon>Desulfosarcinaceae</taxon>
        <taxon>Desulfosarcina</taxon>
    </lineage>
</organism>
<dbReference type="GO" id="GO:0008270">
    <property type="term" value="F:zinc ion binding"/>
    <property type="evidence" value="ECO:0007669"/>
    <property type="project" value="InterPro"/>
</dbReference>
<dbReference type="InterPro" id="IPR002711">
    <property type="entry name" value="HNH"/>
</dbReference>
<keyword evidence="3" id="KW-1185">Reference proteome</keyword>
<dbReference type="SMART" id="SM00507">
    <property type="entry name" value="HNHc"/>
    <property type="match status" value="1"/>
</dbReference>
<dbReference type="GO" id="GO:0004519">
    <property type="term" value="F:endonuclease activity"/>
    <property type="evidence" value="ECO:0007669"/>
    <property type="project" value="InterPro"/>
</dbReference>
<feature type="domain" description="HNH nuclease" evidence="1">
    <location>
        <begin position="25"/>
        <end position="79"/>
    </location>
</feature>
<dbReference type="InterPro" id="IPR003615">
    <property type="entry name" value="HNH_nuc"/>
</dbReference>
<proteinExistence type="predicted"/>
<dbReference type="AlphaFoldDB" id="A0A5K8A5H7"/>
<dbReference type="Gene3D" id="1.10.30.50">
    <property type="match status" value="1"/>
</dbReference>